<feature type="region of interest" description="Disordered" evidence="1">
    <location>
        <begin position="1"/>
        <end position="35"/>
    </location>
</feature>
<reference evidence="3 4" key="1">
    <citation type="submission" date="2020-08" db="EMBL/GenBank/DDBJ databases">
        <title>Genomic Encyclopedia of Type Strains, Phase III (KMG-III): the genomes of soil and plant-associated and newly described type strains.</title>
        <authorList>
            <person name="Whitman W."/>
        </authorList>
    </citation>
    <scope>NUCLEOTIDE SEQUENCE [LARGE SCALE GENOMIC DNA]</scope>
    <source>
        <strain evidence="3 4">CECT 8305</strain>
    </source>
</reference>
<comment type="caution">
    <text evidence="3">The sequence shown here is derived from an EMBL/GenBank/DDBJ whole genome shotgun (WGS) entry which is preliminary data.</text>
</comment>
<organism evidence="3 4">
    <name type="scientific">Streptomyces zagrosensis</name>
    <dbReference type="NCBI Taxonomy" id="1042984"/>
    <lineage>
        <taxon>Bacteria</taxon>
        <taxon>Bacillati</taxon>
        <taxon>Actinomycetota</taxon>
        <taxon>Actinomycetes</taxon>
        <taxon>Kitasatosporales</taxon>
        <taxon>Streptomycetaceae</taxon>
        <taxon>Streptomyces</taxon>
    </lineage>
</organism>
<evidence type="ECO:0000259" key="2">
    <source>
        <dbReference type="Pfam" id="PF16170"/>
    </source>
</evidence>
<proteinExistence type="predicted"/>
<evidence type="ECO:0000256" key="1">
    <source>
        <dbReference type="SAM" id="MobiDB-lite"/>
    </source>
</evidence>
<evidence type="ECO:0000313" key="3">
    <source>
        <dbReference type="EMBL" id="MBB5938328.1"/>
    </source>
</evidence>
<protein>
    <recommendedName>
        <fullName evidence="2">DUF4873 domain-containing protein</fullName>
    </recommendedName>
</protein>
<dbReference type="EMBL" id="JACHJL010000015">
    <property type="protein sequence ID" value="MBB5938328.1"/>
    <property type="molecule type" value="Genomic_DNA"/>
</dbReference>
<keyword evidence="4" id="KW-1185">Reference proteome</keyword>
<gene>
    <name evidence="3" type="ORF">FHS42_005416</name>
</gene>
<name>A0A7W9V0M0_9ACTN</name>
<dbReference type="InterPro" id="IPR032371">
    <property type="entry name" value="DUF4873"/>
</dbReference>
<dbReference type="AlphaFoldDB" id="A0A7W9V0M0"/>
<accession>A0A7W9V0M0</accession>
<dbReference type="Pfam" id="PF16170">
    <property type="entry name" value="DUF4873"/>
    <property type="match status" value="1"/>
</dbReference>
<feature type="domain" description="DUF4873" evidence="2">
    <location>
        <begin position="34"/>
        <end position="122"/>
    </location>
</feature>
<evidence type="ECO:0000313" key="4">
    <source>
        <dbReference type="Proteomes" id="UP000588098"/>
    </source>
</evidence>
<sequence length="132" mass="14328">MSSIPPPQQSSASPDVVDADEDRDEHADQEDAAGYSGLATLLVEGQERPVEVVLRGTFQPIDGLFHWYGRIAGDPELVTLCGGKRVSARIRTPQGEAQGELSDPDLWHRYRITGTSTPPFRVAGPYDPPSVT</sequence>
<dbReference type="RefSeq" id="WP_184575967.1">
    <property type="nucleotide sequence ID" value="NZ_JACHJL010000015.1"/>
</dbReference>
<feature type="compositionally biased region" description="Acidic residues" evidence="1">
    <location>
        <begin position="17"/>
        <end position="31"/>
    </location>
</feature>
<dbReference type="Proteomes" id="UP000588098">
    <property type="component" value="Unassembled WGS sequence"/>
</dbReference>